<keyword evidence="2" id="KW-1185">Reference proteome</keyword>
<proteinExistence type="predicted"/>
<name>A0A1R1S363_9BACI</name>
<reference evidence="1 2" key="1">
    <citation type="submission" date="2017-01" db="EMBL/GenBank/DDBJ databases">
        <title>Bacillus phylogenomics.</title>
        <authorList>
            <person name="Dunlap C."/>
        </authorList>
    </citation>
    <scope>NUCLEOTIDE SEQUENCE [LARGE SCALE GENOMIC DNA]</scope>
    <source>
        <strain evidence="1 2">NRRL B-41282</strain>
    </source>
</reference>
<dbReference type="PIRSF" id="PIRSF019853">
    <property type="entry name" value="UCP019853"/>
    <property type="match status" value="1"/>
</dbReference>
<dbReference type="Proteomes" id="UP000187367">
    <property type="component" value="Unassembled WGS sequence"/>
</dbReference>
<dbReference type="EMBL" id="MTJL01000054">
    <property type="protein sequence ID" value="OMH98368.1"/>
    <property type="molecule type" value="Genomic_DNA"/>
</dbReference>
<protein>
    <submittedName>
        <fullName evidence="1">Uncharacterized protein</fullName>
    </submittedName>
</protein>
<evidence type="ECO:0000313" key="2">
    <source>
        <dbReference type="Proteomes" id="UP000187367"/>
    </source>
</evidence>
<evidence type="ECO:0000313" key="1">
    <source>
        <dbReference type="EMBL" id="OMH98368.1"/>
    </source>
</evidence>
<comment type="caution">
    <text evidence="1">The sequence shown here is derived from an EMBL/GenBank/DDBJ whole genome shotgun (WGS) entry which is preliminary data.</text>
</comment>
<dbReference type="InterPro" id="IPR016767">
    <property type="entry name" value="UCP019853"/>
</dbReference>
<organism evidence="1 2">
    <name type="scientific">Bacillus swezeyi</name>
    <dbReference type="NCBI Taxonomy" id="1925020"/>
    <lineage>
        <taxon>Bacteria</taxon>
        <taxon>Bacillati</taxon>
        <taxon>Bacillota</taxon>
        <taxon>Bacilli</taxon>
        <taxon>Bacillales</taxon>
        <taxon>Bacillaceae</taxon>
        <taxon>Bacillus</taxon>
    </lineage>
</organism>
<dbReference type="AlphaFoldDB" id="A0A1R1S363"/>
<sequence length="132" mass="15377">MIYNVFVKGFNEHIEEEVIIEINGIELVGFMPFGISFEPEKGKQYPITISLVVLDDLEVQEEKDGESGFFRIDDSFSYIIKGTFNLEKKTINAGLELSLEDEIEEFIDEMWPYDGKKIQIRVDRINVEFLEE</sequence>
<dbReference type="RefSeq" id="WP_076758500.1">
    <property type="nucleotide sequence ID" value="NZ_JARMMK010000014.1"/>
</dbReference>
<accession>A0A1R1S363</accession>
<gene>
    <name evidence="1" type="ORF">BW143_21370</name>
</gene>
<dbReference type="OrthoDB" id="2877688at2"/>
<accession>A0A1R1Q7J1</accession>